<accession>E6LE27</accession>
<sequence>MIAEIFRNEEKRFDRFVFPCYSIKGALITGLSSRRADCWKYTEMRMMHYFLSKKKNHLDVWVYIMNQEGG</sequence>
<dbReference type="AlphaFoldDB" id="E6LE27"/>
<gene>
    <name evidence="1" type="ORF">HMPREF9088_0617</name>
</gene>
<protein>
    <submittedName>
        <fullName evidence="1">Uncharacterized protein</fullName>
    </submittedName>
</protein>
<comment type="caution">
    <text evidence="1">The sequence shown here is derived from an EMBL/GenBank/DDBJ whole genome shotgun (WGS) entry which is preliminary data.</text>
</comment>
<evidence type="ECO:0000313" key="2">
    <source>
        <dbReference type="Proteomes" id="UP000010296"/>
    </source>
</evidence>
<proteinExistence type="predicted"/>
<keyword evidence="2" id="KW-1185">Reference proteome</keyword>
<dbReference type="EMBL" id="AEPV01000023">
    <property type="protein sequence ID" value="EFU74530.1"/>
    <property type="molecule type" value="Genomic_DNA"/>
</dbReference>
<evidence type="ECO:0000313" key="1">
    <source>
        <dbReference type="EMBL" id="EFU74530.1"/>
    </source>
</evidence>
<dbReference type="Proteomes" id="UP000010296">
    <property type="component" value="Unassembled WGS sequence"/>
</dbReference>
<organism evidence="1 2">
    <name type="scientific">Enterococcus italicus (strain DSM 15952 / CCUG 50447 / LMG 22039 / TP 1.5)</name>
    <dbReference type="NCBI Taxonomy" id="888064"/>
    <lineage>
        <taxon>Bacteria</taxon>
        <taxon>Bacillati</taxon>
        <taxon>Bacillota</taxon>
        <taxon>Bacilli</taxon>
        <taxon>Lactobacillales</taxon>
        <taxon>Enterococcaceae</taxon>
        <taxon>Enterococcus</taxon>
    </lineage>
</organism>
<dbReference type="HOGENOM" id="CLU_2751579_0_0_9"/>
<dbReference type="STRING" id="888064.HMPREF9088_0617"/>
<name>E6LE27_ENTI1</name>
<reference evidence="1 2" key="1">
    <citation type="submission" date="2010-12" db="EMBL/GenBank/DDBJ databases">
        <authorList>
            <person name="Muzny D."/>
            <person name="Qin X."/>
            <person name="Deng J."/>
            <person name="Jiang H."/>
            <person name="Liu Y."/>
            <person name="Qu J."/>
            <person name="Song X.-Z."/>
            <person name="Zhang L."/>
            <person name="Thornton R."/>
            <person name="Coyle M."/>
            <person name="Francisco L."/>
            <person name="Jackson L."/>
            <person name="Javaid M."/>
            <person name="Korchina V."/>
            <person name="Kovar C."/>
            <person name="Mata R."/>
            <person name="Mathew T."/>
            <person name="Ngo R."/>
            <person name="Nguyen L."/>
            <person name="Nguyen N."/>
            <person name="Okwuonu G."/>
            <person name="Ongeri F."/>
            <person name="Pham C."/>
            <person name="Simmons D."/>
            <person name="Wilczek-Boney K."/>
            <person name="Hale W."/>
            <person name="Jakkamsetti A."/>
            <person name="Pham P."/>
            <person name="Ruth R."/>
            <person name="San Lucas F."/>
            <person name="Warren J."/>
            <person name="Zhang J."/>
            <person name="Zhao Z."/>
            <person name="Zhou C."/>
            <person name="Zhu D."/>
            <person name="Lee S."/>
            <person name="Bess C."/>
            <person name="Blankenburg K."/>
            <person name="Forbes L."/>
            <person name="Fu Q."/>
            <person name="Gubbala S."/>
            <person name="Hirani K."/>
            <person name="Jayaseelan J.C."/>
            <person name="Lara F."/>
            <person name="Munidasa M."/>
            <person name="Palculict T."/>
            <person name="Patil S."/>
            <person name="Pu L.-L."/>
            <person name="Saada N."/>
            <person name="Tang L."/>
            <person name="Weissenberger G."/>
            <person name="Zhu Y."/>
            <person name="Hemphill L."/>
            <person name="Shang Y."/>
            <person name="Youmans B."/>
            <person name="Ayvaz T."/>
            <person name="Ross M."/>
            <person name="Santibanez J."/>
            <person name="Aqrawi P."/>
            <person name="Gross S."/>
            <person name="Joshi V."/>
            <person name="Fowler G."/>
            <person name="Nazareth L."/>
            <person name="Reid J."/>
            <person name="Worley K."/>
            <person name="Petrosino J."/>
            <person name="Highlander S."/>
            <person name="Gibbs R."/>
        </authorList>
    </citation>
    <scope>NUCLEOTIDE SEQUENCE [LARGE SCALE GENOMIC DNA]</scope>
    <source>
        <strain evidence="2">DSM 15952 / CCUG 50447 / LMG 22039 / TP 1.5</strain>
    </source>
</reference>